<proteinExistence type="predicted"/>
<accession>A0A0D3HLW6</accession>
<feature type="compositionally biased region" description="Basic and acidic residues" evidence="1">
    <location>
        <begin position="48"/>
        <end position="67"/>
    </location>
</feature>
<keyword evidence="3" id="KW-1185">Reference proteome</keyword>
<evidence type="ECO:0000313" key="3">
    <source>
        <dbReference type="Proteomes" id="UP000026960"/>
    </source>
</evidence>
<organism evidence="2">
    <name type="scientific">Oryza barthii</name>
    <dbReference type="NCBI Taxonomy" id="65489"/>
    <lineage>
        <taxon>Eukaryota</taxon>
        <taxon>Viridiplantae</taxon>
        <taxon>Streptophyta</taxon>
        <taxon>Embryophyta</taxon>
        <taxon>Tracheophyta</taxon>
        <taxon>Spermatophyta</taxon>
        <taxon>Magnoliopsida</taxon>
        <taxon>Liliopsida</taxon>
        <taxon>Poales</taxon>
        <taxon>Poaceae</taxon>
        <taxon>BOP clade</taxon>
        <taxon>Oryzoideae</taxon>
        <taxon>Oryzeae</taxon>
        <taxon>Oryzinae</taxon>
        <taxon>Oryza</taxon>
    </lineage>
</organism>
<reference evidence="2" key="1">
    <citation type="journal article" date="2009" name="Rice">
        <title>De Novo Next Generation Sequencing of Plant Genomes.</title>
        <authorList>
            <person name="Rounsley S."/>
            <person name="Marri P.R."/>
            <person name="Yu Y."/>
            <person name="He R."/>
            <person name="Sisneros N."/>
            <person name="Goicoechea J.L."/>
            <person name="Lee S.J."/>
            <person name="Angelova A."/>
            <person name="Kudrna D."/>
            <person name="Luo M."/>
            <person name="Affourtit J."/>
            <person name="Desany B."/>
            <person name="Knight J."/>
            <person name="Niazi F."/>
            <person name="Egholm M."/>
            <person name="Wing R.A."/>
        </authorList>
    </citation>
    <scope>NUCLEOTIDE SEQUENCE [LARGE SCALE GENOMIC DNA]</scope>
    <source>
        <strain evidence="2">cv. IRGC 105608</strain>
    </source>
</reference>
<dbReference type="Proteomes" id="UP000026960">
    <property type="component" value="Chromosome 11"/>
</dbReference>
<evidence type="ECO:0000313" key="2">
    <source>
        <dbReference type="EnsemblPlants" id="OBART11G13690.1"/>
    </source>
</evidence>
<dbReference type="HOGENOM" id="CLU_2816426_0_0_1"/>
<dbReference type="AlphaFoldDB" id="A0A0D3HLW6"/>
<dbReference type="EnsemblPlants" id="OBART11G13690.1">
    <property type="protein sequence ID" value="OBART11G13690.1"/>
    <property type="gene ID" value="OBART11G13690"/>
</dbReference>
<reference evidence="2" key="2">
    <citation type="submission" date="2015-03" db="UniProtKB">
        <authorList>
            <consortium name="EnsemblPlants"/>
        </authorList>
    </citation>
    <scope>IDENTIFICATION</scope>
</reference>
<name>A0A0D3HLW6_9ORYZ</name>
<protein>
    <submittedName>
        <fullName evidence="2">Uncharacterized protein</fullName>
    </submittedName>
</protein>
<dbReference type="Gramene" id="OBART11G13690.1">
    <property type="protein sequence ID" value="OBART11G13690.1"/>
    <property type="gene ID" value="OBART11G13690"/>
</dbReference>
<feature type="region of interest" description="Disordered" evidence="1">
    <location>
        <begin position="36"/>
        <end position="67"/>
    </location>
</feature>
<sequence>MSSLVKVALHHVMGALQRGGICEWRRWHEETEADSWRGTELRNGGKAALDDERHLPELRKRERETGK</sequence>
<evidence type="ECO:0000256" key="1">
    <source>
        <dbReference type="SAM" id="MobiDB-lite"/>
    </source>
</evidence>
<dbReference type="PaxDb" id="65489-OBART11G13690.1"/>